<dbReference type="PIRSF" id="PIRSF003033">
    <property type="entry name" value="Ku70"/>
    <property type="match status" value="1"/>
</dbReference>
<keyword evidence="9" id="KW-0347">Helicase</keyword>
<evidence type="ECO:0000256" key="13">
    <source>
        <dbReference type="ARBA" id="ARBA00023172"/>
    </source>
</evidence>
<evidence type="ECO:0000256" key="2">
    <source>
        <dbReference type="ARBA" id="ARBA00004574"/>
    </source>
</evidence>
<evidence type="ECO:0000256" key="15">
    <source>
        <dbReference type="ARBA" id="ARBA00023242"/>
    </source>
</evidence>
<evidence type="ECO:0000256" key="4">
    <source>
        <dbReference type="ARBA" id="ARBA00012551"/>
    </source>
</evidence>
<dbReference type="GeneID" id="92205942"/>
<dbReference type="PANTHER" id="PTHR12604">
    <property type="entry name" value="KU AUTOANTIGEN DNA HELICASE"/>
    <property type="match status" value="1"/>
</dbReference>
<protein>
    <recommendedName>
        <fullName evidence="4">DNA helicase</fullName>
        <ecNumber evidence="4">3.6.4.12</ecNumber>
    </recommendedName>
</protein>
<dbReference type="Gene3D" id="3.40.50.410">
    <property type="entry name" value="von Willebrand factor, type A domain"/>
    <property type="match status" value="1"/>
</dbReference>
<keyword evidence="19" id="KW-1185">Reference proteome</keyword>
<keyword evidence="15" id="KW-0539">Nucleus</keyword>
<accession>A0ABP0ZEE7</accession>
<keyword evidence="13" id="KW-0233">DNA recombination</keyword>
<keyword evidence="8" id="KW-0378">Hydrolase</keyword>
<dbReference type="SUPFAM" id="SSF53300">
    <property type="entry name" value="vWA-like"/>
    <property type="match status" value="1"/>
</dbReference>
<reference evidence="18 19" key="1">
    <citation type="submission" date="2024-03" db="EMBL/GenBank/DDBJ databases">
        <authorList>
            <person name="Brejova B."/>
        </authorList>
    </citation>
    <scope>NUCLEOTIDE SEQUENCE [LARGE SCALE GENOMIC DNA]</scope>
    <source>
        <strain evidence="18 19">CBS 14171</strain>
    </source>
</reference>
<dbReference type="SUPFAM" id="SSF100939">
    <property type="entry name" value="SPOC domain-like"/>
    <property type="match status" value="1"/>
</dbReference>
<evidence type="ECO:0000256" key="9">
    <source>
        <dbReference type="ARBA" id="ARBA00022806"/>
    </source>
</evidence>
<evidence type="ECO:0000259" key="17">
    <source>
        <dbReference type="SMART" id="SM00559"/>
    </source>
</evidence>
<comment type="subcellular location">
    <subcellularLocation>
        <location evidence="2">Chromosome</location>
        <location evidence="2">Telomere</location>
    </subcellularLocation>
    <subcellularLocation>
        <location evidence="1">Nucleus</location>
    </subcellularLocation>
</comment>
<keyword evidence="10" id="KW-0067">ATP-binding</keyword>
<comment type="similarity">
    <text evidence="3">Belongs to the ku70 family.</text>
</comment>
<dbReference type="Proteomes" id="UP001497383">
    <property type="component" value="Chromosome 1"/>
</dbReference>
<feature type="domain" description="Ku" evidence="17">
    <location>
        <begin position="414"/>
        <end position="578"/>
    </location>
</feature>
<evidence type="ECO:0000313" key="18">
    <source>
        <dbReference type="EMBL" id="CAK9436188.1"/>
    </source>
</evidence>
<organism evidence="18 19">
    <name type="scientific">Lodderomyces beijingensis</name>
    <dbReference type="NCBI Taxonomy" id="1775926"/>
    <lineage>
        <taxon>Eukaryota</taxon>
        <taxon>Fungi</taxon>
        <taxon>Dikarya</taxon>
        <taxon>Ascomycota</taxon>
        <taxon>Saccharomycotina</taxon>
        <taxon>Pichiomycetes</taxon>
        <taxon>Debaryomycetaceae</taxon>
        <taxon>Candida/Lodderomyces clade</taxon>
        <taxon>Lodderomyces</taxon>
    </lineage>
</organism>
<evidence type="ECO:0000256" key="5">
    <source>
        <dbReference type="ARBA" id="ARBA00022454"/>
    </source>
</evidence>
<keyword evidence="7" id="KW-0227">DNA damage</keyword>
<dbReference type="EC" id="3.6.4.12" evidence="4"/>
<dbReference type="SUPFAM" id="SSF68906">
    <property type="entry name" value="SAP domain"/>
    <property type="match status" value="1"/>
</dbReference>
<dbReference type="SMART" id="SM00559">
    <property type="entry name" value="Ku78"/>
    <property type="match status" value="1"/>
</dbReference>
<keyword evidence="11" id="KW-0779">Telomere</keyword>
<evidence type="ECO:0000313" key="19">
    <source>
        <dbReference type="Proteomes" id="UP001497383"/>
    </source>
</evidence>
<evidence type="ECO:0000256" key="7">
    <source>
        <dbReference type="ARBA" id="ARBA00022763"/>
    </source>
</evidence>
<dbReference type="PANTHER" id="PTHR12604:SF2">
    <property type="entry name" value="X-RAY REPAIR CROSS-COMPLEMENTING PROTEIN 6"/>
    <property type="match status" value="1"/>
</dbReference>
<evidence type="ECO:0000256" key="1">
    <source>
        <dbReference type="ARBA" id="ARBA00004123"/>
    </source>
</evidence>
<evidence type="ECO:0000256" key="16">
    <source>
        <dbReference type="SAM" id="MobiDB-lite"/>
    </source>
</evidence>
<dbReference type="InterPro" id="IPR005161">
    <property type="entry name" value="Ku_N"/>
</dbReference>
<evidence type="ECO:0000256" key="6">
    <source>
        <dbReference type="ARBA" id="ARBA00022741"/>
    </source>
</evidence>
<keyword evidence="5" id="KW-0158">Chromosome</keyword>
<feature type="region of interest" description="Disordered" evidence="16">
    <location>
        <begin position="414"/>
        <end position="433"/>
    </location>
</feature>
<evidence type="ECO:0000256" key="11">
    <source>
        <dbReference type="ARBA" id="ARBA00022895"/>
    </source>
</evidence>
<proteinExistence type="inferred from homology"/>
<dbReference type="InterPro" id="IPR016194">
    <property type="entry name" value="SPOC-like_C_dom_sf"/>
</dbReference>
<dbReference type="Gene3D" id="1.10.720.30">
    <property type="entry name" value="SAP domain"/>
    <property type="match status" value="1"/>
</dbReference>
<dbReference type="InterPro" id="IPR006165">
    <property type="entry name" value="Ku70"/>
</dbReference>
<dbReference type="Gene3D" id="2.40.290.10">
    <property type="match status" value="1"/>
</dbReference>
<evidence type="ECO:0000256" key="3">
    <source>
        <dbReference type="ARBA" id="ARBA00005240"/>
    </source>
</evidence>
<evidence type="ECO:0000256" key="8">
    <source>
        <dbReference type="ARBA" id="ARBA00022801"/>
    </source>
</evidence>
<dbReference type="InterPro" id="IPR036361">
    <property type="entry name" value="SAP_dom_sf"/>
</dbReference>
<feature type="region of interest" description="Disordered" evidence="16">
    <location>
        <begin position="233"/>
        <end position="260"/>
    </location>
</feature>
<dbReference type="InterPro" id="IPR006164">
    <property type="entry name" value="DNA_bd_Ku70/Ku80"/>
</dbReference>
<keyword evidence="12" id="KW-0238">DNA-binding</keyword>
<dbReference type="EMBL" id="OZ022405">
    <property type="protein sequence ID" value="CAK9436188.1"/>
    <property type="molecule type" value="Genomic_DNA"/>
</dbReference>
<evidence type="ECO:0000256" key="12">
    <source>
        <dbReference type="ARBA" id="ARBA00023125"/>
    </source>
</evidence>
<dbReference type="InterPro" id="IPR036465">
    <property type="entry name" value="vWFA_dom_sf"/>
</dbReference>
<gene>
    <name evidence="18" type="ORF">LODBEIA_P07460</name>
</gene>
<name>A0ABP0ZEE7_9ASCO</name>
<sequence length="768" mass="88345">MSEWASGGDENDEEDDIYQKYKQTEVREGIAFLIEITPDLLQPSLEFSHHQSKLYEILSSINELAQELIKTRKNTGIGIYFYNNVAHAPVSARKKPLGFCHLFPLVELNAHYMKRLSDLVLDATTGIIPLDKVFEYQPMANEEHLATILSKMIDQLAKHTFFNKRRLVWITTNDKPYTKQSSKESLWRVIDDYYEYKFLIDPFFIKPAGAKEFNFQLYKDLFMNTNFLKREKQTKSSNQAAPVGKEVKEEEEEEEPAFGFSKDSPTFQRSMLGSQIRDSIMSMKNVRRVLFTCNLVLSNGGTIGGGLGCTIKAYQLYSHEKVKTRELLLYTRDEEMKKVYTESLLVKSGNSVDSRDMEIIKNKNESGKSNRDQKEESMIQKGFTLGGGQEILMLNKEQMDFMKDYTFDHQLQEKSERDPNDIETAGVIDQDDDGDADGEEIAIKAFSKSPYLQLVGFRDVQHFNMSMCCGYAIYVSADLSGSTNSTIEGTFTNSLRTFASLYRSCVKLKQYAIVFGCLRRNMRPRLFAMYPTGMTNSTKIGESKDESRQFPEGFLLIRMPWVEDVRALPGDFIAGVKRNNTEQEESSTLTDGSLVKSMKQLIRQHEWGSYNPQDWPNASLNYFYNVIKHEILKIPYPPVERSLLKHDKTIFALKQLKAGLTRESKSLISEINQRIGELTQRAAKRELEEDDLLASANHEQHVKKQKRESSALSEEMVLVAWKNASLQKFNIDQLRGFCRRYPDIRTASRKAELIENIKEYLEANRKKS</sequence>
<keyword evidence="14" id="KW-0234">DNA repair</keyword>
<dbReference type="RefSeq" id="XP_066827684.1">
    <property type="nucleotide sequence ID" value="XM_066976700.1"/>
</dbReference>
<evidence type="ECO:0000256" key="14">
    <source>
        <dbReference type="ARBA" id="ARBA00023204"/>
    </source>
</evidence>
<dbReference type="Pfam" id="PF03731">
    <property type="entry name" value="Ku_N"/>
    <property type="match status" value="1"/>
</dbReference>
<evidence type="ECO:0000256" key="10">
    <source>
        <dbReference type="ARBA" id="ARBA00022840"/>
    </source>
</evidence>
<keyword evidence="6" id="KW-0547">Nucleotide-binding</keyword>
<dbReference type="Pfam" id="PF02735">
    <property type="entry name" value="Ku"/>
    <property type="match status" value="1"/>
</dbReference>